<dbReference type="OrthoDB" id="9803814at2"/>
<dbReference type="Proteomes" id="UP000016638">
    <property type="component" value="Unassembled WGS sequence"/>
</dbReference>
<feature type="transmembrane region" description="Helical" evidence="8">
    <location>
        <begin position="610"/>
        <end position="634"/>
    </location>
</feature>
<organism evidence="9 10">
    <name type="scientific">Olsenella profusa F0195</name>
    <dbReference type="NCBI Taxonomy" id="1125712"/>
    <lineage>
        <taxon>Bacteria</taxon>
        <taxon>Bacillati</taxon>
        <taxon>Actinomycetota</taxon>
        <taxon>Coriobacteriia</taxon>
        <taxon>Coriobacteriales</taxon>
        <taxon>Atopobiaceae</taxon>
        <taxon>Olsenella</taxon>
    </lineage>
</organism>
<dbReference type="GO" id="GO:0016471">
    <property type="term" value="C:vacuolar proton-transporting V-type ATPase complex"/>
    <property type="evidence" value="ECO:0007669"/>
    <property type="project" value="TreeGrafter"/>
</dbReference>
<comment type="subcellular location">
    <subcellularLocation>
        <location evidence="1">Membrane</location>
        <topology evidence="1">Multi-pass membrane protein</topology>
    </subcellularLocation>
</comment>
<keyword evidence="7 8" id="KW-0472">Membrane</keyword>
<evidence type="ECO:0000256" key="2">
    <source>
        <dbReference type="ARBA" id="ARBA00009904"/>
    </source>
</evidence>
<dbReference type="eggNOG" id="COG1269">
    <property type="taxonomic scope" value="Bacteria"/>
</dbReference>
<dbReference type="GO" id="GO:0051117">
    <property type="term" value="F:ATPase binding"/>
    <property type="evidence" value="ECO:0007669"/>
    <property type="project" value="TreeGrafter"/>
</dbReference>
<feature type="transmembrane region" description="Helical" evidence="8">
    <location>
        <begin position="403"/>
        <end position="424"/>
    </location>
</feature>
<reference evidence="9 10" key="1">
    <citation type="submission" date="2013-08" db="EMBL/GenBank/DDBJ databases">
        <authorList>
            <person name="Durkin A.S."/>
            <person name="Haft D.R."/>
            <person name="McCorrison J."/>
            <person name="Torralba M."/>
            <person name="Gillis M."/>
            <person name="Haft D.H."/>
            <person name="Methe B."/>
            <person name="Sutton G."/>
            <person name="Nelson K.E."/>
        </authorList>
    </citation>
    <scope>NUCLEOTIDE SEQUENCE [LARGE SCALE GENOMIC DNA]</scope>
    <source>
        <strain evidence="9 10">F0195</strain>
    </source>
</reference>
<keyword evidence="10" id="KW-1185">Reference proteome</keyword>
<dbReference type="GO" id="GO:0046961">
    <property type="term" value="F:proton-transporting ATPase activity, rotational mechanism"/>
    <property type="evidence" value="ECO:0007669"/>
    <property type="project" value="InterPro"/>
</dbReference>
<dbReference type="Gene3D" id="3.30.70.2750">
    <property type="match status" value="1"/>
</dbReference>
<feature type="transmembrane region" description="Helical" evidence="8">
    <location>
        <begin position="363"/>
        <end position="391"/>
    </location>
</feature>
<dbReference type="STRING" id="1125712.HMPREF1316_1698"/>
<dbReference type="Gene3D" id="3.30.70.2170">
    <property type="match status" value="1"/>
</dbReference>
<dbReference type="Pfam" id="PF01496">
    <property type="entry name" value="V_ATPase_I"/>
    <property type="match status" value="2"/>
</dbReference>
<dbReference type="GO" id="GO:0033179">
    <property type="term" value="C:proton-transporting V-type ATPase, V0 domain"/>
    <property type="evidence" value="ECO:0007669"/>
    <property type="project" value="InterPro"/>
</dbReference>
<evidence type="ECO:0000256" key="4">
    <source>
        <dbReference type="ARBA" id="ARBA00022692"/>
    </source>
</evidence>
<feature type="transmembrane region" description="Helical" evidence="8">
    <location>
        <begin position="457"/>
        <end position="477"/>
    </location>
</feature>
<dbReference type="RefSeq" id="WP_021726618.1">
    <property type="nucleotide sequence ID" value="NZ_AWEZ01000060.1"/>
</dbReference>
<proteinExistence type="inferred from homology"/>
<evidence type="ECO:0000313" key="9">
    <source>
        <dbReference type="EMBL" id="ERL07207.1"/>
    </source>
</evidence>
<keyword evidence="4 8" id="KW-0812">Transmembrane</keyword>
<dbReference type="PATRIC" id="fig|1125712.3.peg.1683"/>
<dbReference type="Gene3D" id="1.20.1460.20">
    <property type="match status" value="1"/>
</dbReference>
<gene>
    <name evidence="9" type="ORF">HMPREF1316_1698</name>
</gene>
<keyword evidence="6" id="KW-0406">Ion transport</keyword>
<dbReference type="PANTHER" id="PTHR11629">
    <property type="entry name" value="VACUOLAR PROTON ATPASES"/>
    <property type="match status" value="1"/>
</dbReference>
<feature type="transmembrane region" description="Helical" evidence="8">
    <location>
        <begin position="527"/>
        <end position="548"/>
    </location>
</feature>
<feature type="transmembrane region" description="Helical" evidence="8">
    <location>
        <begin position="582"/>
        <end position="604"/>
    </location>
</feature>
<protein>
    <submittedName>
        <fullName evidence="9">V-type ATPase 116kDa subunit family protein</fullName>
    </submittedName>
</protein>
<evidence type="ECO:0000256" key="5">
    <source>
        <dbReference type="ARBA" id="ARBA00022989"/>
    </source>
</evidence>
<dbReference type="PANTHER" id="PTHR11629:SF63">
    <property type="entry name" value="V-TYPE PROTON ATPASE SUBUNIT A"/>
    <property type="match status" value="1"/>
</dbReference>
<accession>U2UVR7</accession>
<keyword evidence="5 8" id="KW-1133">Transmembrane helix</keyword>
<dbReference type="AlphaFoldDB" id="U2UVR7"/>
<evidence type="ECO:0000256" key="7">
    <source>
        <dbReference type="ARBA" id="ARBA00023136"/>
    </source>
</evidence>
<dbReference type="GO" id="GO:0007035">
    <property type="term" value="P:vacuolar acidification"/>
    <property type="evidence" value="ECO:0007669"/>
    <property type="project" value="TreeGrafter"/>
</dbReference>
<evidence type="ECO:0000256" key="6">
    <source>
        <dbReference type="ARBA" id="ARBA00023065"/>
    </source>
</evidence>
<dbReference type="InterPro" id="IPR002490">
    <property type="entry name" value="V-ATPase_116kDa_su"/>
</dbReference>
<sequence>MAVVKMQKLGICAMTNRRGDILGILQSMGVMQVEQGFDAQDMAFPDTHDTAVQFNRYAAQLDGAVKVLSLYAPEGHRGLSLFEGKQRVTRKEFDRSKAEADELLDAGRDIVDLEHDIREAQNTIGRDEVAQAALRPWMGLDVPFDYTGTRDMAFVAGTFQGDATAEELVQELTDGLGDNPPVEVRVLTREAGLTYACVLYLRSVSEKVKENLRRLGFARPSSSLDGTPAKLMAGYETDIERQHDRIDEAERTIGSYAPLRSRLETCADYFRDRAARYELLASVPETKSVFFLEGWVTAQQAPAVKGLLEERYGACVEFEEAREGEQEPTLLHNNRFSAAVEPVLESYGLPRHGKVDPSFIMSIFYVIFFGMMLSDAGYGIVVALGCGIVLARHHDMSEGTNRMLRLFFWCGLSTTFWGLMYGGIFGNAIDTIATTFFGYEGPQIVRPLWFEPMANPMALLMWCLLFGVIHLFVGLGIKGYELLKDGDGLGFVGEVLSWYLLLVGLIFMLLPTDLFASIAGFSVALPGWVATLSNACAAVGAILVVLLGSRDSANWGVRIASGLYDLYGVTGWLSDLLSYSRLLALGLATGVIANVVNMMAAMMGPTPLGIVAFVLIFVLGHTLNIGINMLGAYVHTNRLQFVEFFGKFYDGGGEAFAPFGTSHRYVEIREES</sequence>
<dbReference type="EMBL" id="AWEZ01000060">
    <property type="protein sequence ID" value="ERL07207.1"/>
    <property type="molecule type" value="Genomic_DNA"/>
</dbReference>
<feature type="transmembrane region" description="Helical" evidence="8">
    <location>
        <begin position="498"/>
        <end position="521"/>
    </location>
</feature>
<comment type="caution">
    <text evidence="9">The sequence shown here is derived from an EMBL/GenBank/DDBJ whole genome shotgun (WGS) entry which is preliminary data.</text>
</comment>
<evidence type="ECO:0000256" key="3">
    <source>
        <dbReference type="ARBA" id="ARBA00022448"/>
    </source>
</evidence>
<name>U2UVR7_9ACTN</name>
<comment type="similarity">
    <text evidence="2">Belongs to the V-ATPase 116 kDa subunit family.</text>
</comment>
<evidence type="ECO:0000313" key="10">
    <source>
        <dbReference type="Proteomes" id="UP000016638"/>
    </source>
</evidence>
<evidence type="ECO:0000256" key="8">
    <source>
        <dbReference type="SAM" id="Phobius"/>
    </source>
</evidence>
<keyword evidence="3" id="KW-0813">Transport</keyword>
<evidence type="ECO:0000256" key="1">
    <source>
        <dbReference type="ARBA" id="ARBA00004141"/>
    </source>
</evidence>